<keyword evidence="2 9" id="KW-0812">Transmembrane</keyword>
<dbReference type="AlphaFoldDB" id="A0A8J1JZ25"/>
<reference evidence="14" key="1">
    <citation type="submission" date="2025-08" db="UniProtKB">
        <authorList>
            <consortium name="RefSeq"/>
        </authorList>
    </citation>
    <scope>IDENTIFICATION</scope>
    <source>
        <strain evidence="14">Nigerian</strain>
        <tissue evidence="14">Liver and blood</tissue>
    </source>
</reference>
<dbReference type="PRINTS" id="PR00245">
    <property type="entry name" value="OLFACTORYR"/>
</dbReference>
<dbReference type="InterPro" id="IPR036179">
    <property type="entry name" value="Ig-like_dom_sf"/>
</dbReference>
<sequence length="420" mass="47457">MRTCLYAVLCTLVSGLPQPDKVEQTPAYASALKGGHVHFNCGFVTTSSNPDLFWYVQRPGESPLFITQRNLFGKEDRVPGTKYSAKLNKENKSIDLRISGVSFKKQAMDFGNQSTVKMFFLSGFSQSLPLQVSFFVLFLVLYLITLSGNTLIMASVYMDSRLQSPMYFFLGNLSVLDICYSTVTIPKMLSNVITNSKTITFNQCMSQLFFLHMFGGTECFLLTLMAYDRYVAICNPLRYHTIINHTFCSGMVASTWLAGFLHSFTQAFLTYQLHFCGPNTINHFFCDVHPLAVLACSDTSFIDMFIIANSGMISLVCFVILLMSYIGIISTVLKMQSTERRFKAFSTCASHLMVVTLFFGPCIYIYLRPPINYSADKLISVLYTVLTPLLNPIIYTFRNHEMKSALKKILWETVLQGPRN</sequence>
<evidence type="ECO:0000256" key="6">
    <source>
        <dbReference type="ARBA" id="ARBA00023136"/>
    </source>
</evidence>
<dbReference type="InterPro" id="IPR000276">
    <property type="entry name" value="GPCR_Rhodpsn"/>
</dbReference>
<proteinExistence type="inferred from homology"/>
<feature type="transmembrane region" description="Helical" evidence="10">
    <location>
        <begin position="345"/>
        <end position="366"/>
    </location>
</feature>
<dbReference type="PRINTS" id="PR00237">
    <property type="entry name" value="GPCRRHODOPSN"/>
</dbReference>
<evidence type="ECO:0000256" key="1">
    <source>
        <dbReference type="ARBA" id="ARBA00004141"/>
    </source>
</evidence>
<evidence type="ECO:0000256" key="2">
    <source>
        <dbReference type="ARBA" id="ARBA00022692"/>
    </source>
</evidence>
<evidence type="ECO:0000259" key="12">
    <source>
        <dbReference type="PROSITE" id="PS50262"/>
    </source>
</evidence>
<feature type="domain" description="G-protein coupled receptors family 1 profile" evidence="12">
    <location>
        <begin position="148"/>
        <end position="395"/>
    </location>
</feature>
<dbReference type="OrthoDB" id="10017003at2759"/>
<evidence type="ECO:0000256" key="8">
    <source>
        <dbReference type="ARBA" id="ARBA00023224"/>
    </source>
</evidence>
<dbReference type="Xenbase" id="XB-GENE-29077839">
    <property type="gene designation" value="or4bu1"/>
</dbReference>
<comment type="subcellular location">
    <subcellularLocation>
        <location evidence="1">Membrane</location>
        <topology evidence="1">Multi-pass membrane protein</topology>
    </subcellularLocation>
</comment>
<dbReference type="Gene3D" id="2.60.40.10">
    <property type="entry name" value="Immunoglobulins"/>
    <property type="match status" value="1"/>
</dbReference>
<dbReference type="SUPFAM" id="SSF48726">
    <property type="entry name" value="Immunoglobulin"/>
    <property type="match status" value="1"/>
</dbReference>
<evidence type="ECO:0000256" key="4">
    <source>
        <dbReference type="ARBA" id="ARBA00022989"/>
    </source>
</evidence>
<feature type="transmembrane region" description="Helical" evidence="10">
    <location>
        <begin position="378"/>
        <end position="397"/>
    </location>
</feature>
<dbReference type="PROSITE" id="PS50262">
    <property type="entry name" value="G_PROTEIN_RECEP_F1_2"/>
    <property type="match status" value="1"/>
</dbReference>
<keyword evidence="4 10" id="KW-1133">Transmembrane helix</keyword>
<keyword evidence="3" id="KW-0552">Olfaction</keyword>
<feature type="transmembrane region" description="Helical" evidence="10">
    <location>
        <begin position="166"/>
        <end position="189"/>
    </location>
</feature>
<dbReference type="AGR" id="Xenbase:XB-GENE-29077839"/>
<evidence type="ECO:0000256" key="3">
    <source>
        <dbReference type="ARBA" id="ARBA00022725"/>
    </source>
</evidence>
<organism evidence="13 14">
    <name type="scientific">Xenopus tropicalis</name>
    <name type="common">Western clawed frog</name>
    <name type="synonym">Silurana tropicalis</name>
    <dbReference type="NCBI Taxonomy" id="8364"/>
    <lineage>
        <taxon>Eukaryota</taxon>
        <taxon>Metazoa</taxon>
        <taxon>Chordata</taxon>
        <taxon>Craniata</taxon>
        <taxon>Vertebrata</taxon>
        <taxon>Euteleostomi</taxon>
        <taxon>Amphibia</taxon>
        <taxon>Batrachia</taxon>
        <taxon>Anura</taxon>
        <taxon>Pipoidea</taxon>
        <taxon>Pipidae</taxon>
        <taxon>Xenopodinae</taxon>
        <taxon>Xenopus</taxon>
        <taxon>Silurana</taxon>
    </lineage>
</organism>
<dbReference type="InterPro" id="IPR000725">
    <property type="entry name" value="Olfact_rcpt"/>
</dbReference>
<feature type="chain" id="PRO_5035198576" evidence="11">
    <location>
        <begin position="16"/>
        <end position="420"/>
    </location>
</feature>
<dbReference type="InterPro" id="IPR050427">
    <property type="entry name" value="Olfactory_Receptors"/>
</dbReference>
<evidence type="ECO:0000313" key="14">
    <source>
        <dbReference type="RefSeq" id="XP_031761766.1"/>
    </source>
</evidence>
<gene>
    <name evidence="15" type="primary">or4bu1</name>
    <name evidence="14" type="synonym">LOC100485499</name>
</gene>
<feature type="transmembrane region" description="Helical" evidence="10">
    <location>
        <begin position="312"/>
        <end position="333"/>
    </location>
</feature>
<evidence type="ECO:0000256" key="5">
    <source>
        <dbReference type="ARBA" id="ARBA00023040"/>
    </source>
</evidence>
<dbReference type="Pfam" id="PF13853">
    <property type="entry name" value="7tm_4"/>
    <property type="match status" value="1"/>
</dbReference>
<dbReference type="RefSeq" id="XP_031761766.1">
    <property type="nucleotide sequence ID" value="XM_031905906.1"/>
</dbReference>
<keyword evidence="5 9" id="KW-0297">G-protein coupled receptor</keyword>
<dbReference type="GO" id="GO:0005886">
    <property type="term" value="C:plasma membrane"/>
    <property type="evidence" value="ECO:0007669"/>
    <property type="project" value="UniProtKB-ARBA"/>
</dbReference>
<keyword evidence="11" id="KW-0732">Signal</keyword>
<dbReference type="GO" id="GO:0004984">
    <property type="term" value="F:olfactory receptor activity"/>
    <property type="evidence" value="ECO:0007669"/>
    <property type="project" value="InterPro"/>
</dbReference>
<keyword evidence="8 9" id="KW-0807">Transducer</keyword>
<accession>A0A8J1JZ25</accession>
<feature type="transmembrane region" description="Helical" evidence="10">
    <location>
        <begin position="239"/>
        <end position="261"/>
    </location>
</feature>
<dbReference type="OMA" id="YIYLRPP"/>
<feature type="transmembrane region" description="Helical" evidence="10">
    <location>
        <begin position="132"/>
        <end position="154"/>
    </location>
</feature>
<dbReference type="InterPro" id="IPR013783">
    <property type="entry name" value="Ig-like_fold"/>
</dbReference>
<evidence type="ECO:0000256" key="10">
    <source>
        <dbReference type="SAM" id="Phobius"/>
    </source>
</evidence>
<evidence type="ECO:0000313" key="15">
    <source>
        <dbReference type="Xenbase" id="XB-GENE-29077839"/>
    </source>
</evidence>
<dbReference type="Proteomes" id="UP000008143">
    <property type="component" value="Chromosome 1"/>
</dbReference>
<keyword evidence="7 9" id="KW-0675">Receptor</keyword>
<evidence type="ECO:0000256" key="7">
    <source>
        <dbReference type="ARBA" id="ARBA00023170"/>
    </source>
</evidence>
<comment type="similarity">
    <text evidence="9">Belongs to the G-protein coupled receptor 1 family.</text>
</comment>
<dbReference type="FunFam" id="1.20.1070.10:FF:000007">
    <property type="entry name" value="Olfactory receptor"/>
    <property type="match status" value="1"/>
</dbReference>
<keyword evidence="6 10" id="KW-0472">Membrane</keyword>
<dbReference type="PROSITE" id="PS00237">
    <property type="entry name" value="G_PROTEIN_RECEP_F1_1"/>
    <property type="match status" value="1"/>
</dbReference>
<feature type="signal peptide" evidence="11">
    <location>
        <begin position="1"/>
        <end position="15"/>
    </location>
</feature>
<protein>
    <submittedName>
        <fullName evidence="14">Olfactory receptor 4Q2</fullName>
    </submittedName>
</protein>
<dbReference type="InterPro" id="IPR017452">
    <property type="entry name" value="GPCR_Rhodpsn_7TM"/>
</dbReference>
<dbReference type="PANTHER" id="PTHR48002">
    <property type="entry name" value="OLFACTORY RECEPTOR"/>
    <property type="match status" value="1"/>
</dbReference>
<dbReference type="Gene3D" id="1.20.1070.10">
    <property type="entry name" value="Rhodopsin 7-helix transmembrane proteins"/>
    <property type="match status" value="1"/>
</dbReference>
<dbReference type="GO" id="GO:0004930">
    <property type="term" value="F:G protein-coupled receptor activity"/>
    <property type="evidence" value="ECO:0007669"/>
    <property type="project" value="UniProtKB-KW"/>
</dbReference>
<feature type="transmembrane region" description="Helical" evidence="10">
    <location>
        <begin position="209"/>
        <end position="227"/>
    </location>
</feature>
<name>A0A8J1JZ25_XENTR</name>
<evidence type="ECO:0000313" key="13">
    <source>
        <dbReference type="Proteomes" id="UP000008143"/>
    </source>
</evidence>
<keyword evidence="3" id="KW-0716">Sensory transduction</keyword>
<evidence type="ECO:0000256" key="9">
    <source>
        <dbReference type="RuleBase" id="RU000688"/>
    </source>
</evidence>
<dbReference type="KEGG" id="xtr:100485499"/>
<keyword evidence="13" id="KW-1185">Reference proteome</keyword>
<dbReference type="SUPFAM" id="SSF81321">
    <property type="entry name" value="Family A G protein-coupled receptor-like"/>
    <property type="match status" value="1"/>
</dbReference>
<evidence type="ECO:0000256" key="11">
    <source>
        <dbReference type="SAM" id="SignalP"/>
    </source>
</evidence>
<dbReference type="CDD" id="cd15940">
    <property type="entry name" value="7tmA_OR4E-like"/>
    <property type="match status" value="1"/>
</dbReference>